<sequence>MFTNTLVDVTGKSSVMSVMAEDEMKAGHLPAERVGGRRVVNKKDRRQSETDRTSSESSDEAGREVTVKDSSLPAQMEKSYPTSAVRHYHDKPQPTHQPHYANPPCHTSGHIFQPKKNC</sequence>
<name>A0A0K0DFJ7_ANGCA</name>
<dbReference type="Proteomes" id="UP000035642">
    <property type="component" value="Unassembled WGS sequence"/>
</dbReference>
<evidence type="ECO:0000313" key="2">
    <source>
        <dbReference type="Proteomes" id="UP000035642"/>
    </source>
</evidence>
<organism evidence="2 3">
    <name type="scientific">Angiostrongylus cantonensis</name>
    <name type="common">Rat lungworm</name>
    <dbReference type="NCBI Taxonomy" id="6313"/>
    <lineage>
        <taxon>Eukaryota</taxon>
        <taxon>Metazoa</taxon>
        <taxon>Ecdysozoa</taxon>
        <taxon>Nematoda</taxon>
        <taxon>Chromadorea</taxon>
        <taxon>Rhabditida</taxon>
        <taxon>Rhabditina</taxon>
        <taxon>Rhabditomorpha</taxon>
        <taxon>Strongyloidea</taxon>
        <taxon>Metastrongylidae</taxon>
        <taxon>Angiostrongylus</taxon>
    </lineage>
</organism>
<proteinExistence type="predicted"/>
<reference evidence="2" key="1">
    <citation type="submission" date="2012-09" db="EMBL/GenBank/DDBJ databases">
        <authorList>
            <person name="Martin A.A."/>
        </authorList>
    </citation>
    <scope>NUCLEOTIDE SEQUENCE</scope>
</reference>
<dbReference type="Pfam" id="PF15228">
    <property type="entry name" value="DAP"/>
    <property type="match status" value="1"/>
</dbReference>
<keyword evidence="2" id="KW-1185">Reference proteome</keyword>
<feature type="region of interest" description="Disordered" evidence="1">
    <location>
        <begin position="26"/>
        <end position="118"/>
    </location>
</feature>
<feature type="compositionally biased region" description="Basic and acidic residues" evidence="1">
    <location>
        <begin position="46"/>
        <end position="67"/>
    </location>
</feature>
<reference evidence="3" key="2">
    <citation type="submission" date="2017-02" db="UniProtKB">
        <authorList>
            <consortium name="WormBaseParasite"/>
        </authorList>
    </citation>
    <scope>IDENTIFICATION</scope>
</reference>
<evidence type="ECO:0000256" key="1">
    <source>
        <dbReference type="SAM" id="MobiDB-lite"/>
    </source>
</evidence>
<dbReference type="WBParaSite" id="ACAC_0000974201-mRNA-1">
    <property type="protein sequence ID" value="ACAC_0000974201-mRNA-1"/>
    <property type="gene ID" value="ACAC_0000974201"/>
</dbReference>
<accession>A0A0K0DFJ7</accession>
<dbReference type="AlphaFoldDB" id="A0A0K0DFJ7"/>
<dbReference type="STRING" id="6313.A0A0K0DFJ7"/>
<feature type="compositionally biased region" description="Basic and acidic residues" evidence="1">
    <location>
        <begin position="26"/>
        <end position="35"/>
    </location>
</feature>
<protein>
    <submittedName>
        <fullName evidence="3">C2H2-type domain-containing protein</fullName>
    </submittedName>
</protein>
<evidence type="ECO:0000313" key="3">
    <source>
        <dbReference type="WBParaSite" id="ACAC_0000974201-mRNA-1"/>
    </source>
</evidence>
<dbReference type="InterPro" id="IPR024130">
    <property type="entry name" value="DAP1/DAPL1"/>
</dbReference>